<evidence type="ECO:0000313" key="1">
    <source>
        <dbReference type="EMBL" id="UUZ44903.1"/>
    </source>
</evidence>
<accession>A0AC61U4K5</accession>
<protein>
    <submittedName>
        <fullName evidence="1">SAM-dependent methyltransferase</fullName>
    </submittedName>
</protein>
<gene>
    <name evidence="1" type="ORF">LP422_00400</name>
</gene>
<keyword evidence="1" id="KW-0489">Methyltransferase</keyword>
<keyword evidence="1" id="KW-0808">Transferase</keyword>
<reference evidence="1" key="1">
    <citation type="submission" date="2021-11" db="EMBL/GenBank/DDBJ databases">
        <title>Study of the species diversity of bacterial strains isolated from a unique natural object - Shulgan-Tash cave (Bashkiria).</title>
        <authorList>
            <person name="Sazanova A.L."/>
            <person name="Chirak E.R."/>
            <person name="Safronova V.I."/>
        </authorList>
    </citation>
    <scope>NUCLEOTIDE SEQUENCE</scope>
    <source>
        <strain evidence="1">P1</strain>
    </source>
</reference>
<sequence>MTAPSQDWKNPVTLSPIGVVRGGRPTGDDDYWGGFESTIELDSERFGADALAAPDTYSHVLVLFHFHLLTPGSEETGGRHPRGRKDWPLVGIFAQRAKKRPNFVGATTCRVVSVDGTTLTVEGLDAMDGTPILDLKPHMQEFEPRGEVIQPEWSHNVMADYFAPHTEGPQ</sequence>
<dbReference type="EMBL" id="CP087977">
    <property type="protein sequence ID" value="UUZ44903.1"/>
    <property type="molecule type" value="Genomic_DNA"/>
</dbReference>
<evidence type="ECO:0000313" key="2">
    <source>
        <dbReference type="Proteomes" id="UP001059663"/>
    </source>
</evidence>
<proteinExistence type="predicted"/>
<name>A0AC61U4K5_9MICO</name>
<organism evidence="1 2">
    <name type="scientific">Janibacter limosus</name>
    <dbReference type="NCBI Taxonomy" id="53458"/>
    <lineage>
        <taxon>Bacteria</taxon>
        <taxon>Bacillati</taxon>
        <taxon>Actinomycetota</taxon>
        <taxon>Actinomycetes</taxon>
        <taxon>Micrococcales</taxon>
        <taxon>Intrasporangiaceae</taxon>
        <taxon>Janibacter</taxon>
    </lineage>
</organism>
<dbReference type="Proteomes" id="UP001059663">
    <property type="component" value="Chromosome"/>
</dbReference>